<keyword evidence="5" id="KW-1185">Reference proteome</keyword>
<feature type="coiled-coil region" evidence="1">
    <location>
        <begin position="113"/>
        <end position="140"/>
    </location>
</feature>
<dbReference type="PANTHER" id="PTHR23167:SF46">
    <property type="entry name" value="EPS15 HOMOLOGY DOMAIN CONTAINING PROTEIN-BINDING PROTEIN 1, ISOFORM F"/>
    <property type="match status" value="1"/>
</dbReference>
<feature type="domain" description="BMERB" evidence="3">
    <location>
        <begin position="102"/>
        <end position="181"/>
    </location>
</feature>
<evidence type="ECO:0000313" key="4">
    <source>
        <dbReference type="EMBL" id="KAJ8308398.1"/>
    </source>
</evidence>
<gene>
    <name evidence="4" type="ORF">KUTeg_013272</name>
</gene>
<organism evidence="4 5">
    <name type="scientific">Tegillarca granosa</name>
    <name type="common">Malaysian cockle</name>
    <name type="synonym">Anadara granosa</name>
    <dbReference type="NCBI Taxonomy" id="220873"/>
    <lineage>
        <taxon>Eukaryota</taxon>
        <taxon>Metazoa</taxon>
        <taxon>Spiralia</taxon>
        <taxon>Lophotrochozoa</taxon>
        <taxon>Mollusca</taxon>
        <taxon>Bivalvia</taxon>
        <taxon>Autobranchia</taxon>
        <taxon>Pteriomorphia</taxon>
        <taxon>Arcoida</taxon>
        <taxon>Arcoidea</taxon>
        <taxon>Arcidae</taxon>
        <taxon>Tegillarca</taxon>
    </lineage>
</organism>
<sequence length="181" mass="20958">MCICKFKFTETLPQGNVEKDPNKPDLKLKKFNLKKPDIVSQLSQDKTPSPTEQPDISKETTTNKKTITPSSPLSFTGSDFSRDDDDSSSNRDSIDIEEFLSKKRDDNNLQDTNQYVKCEMEALEREQNQIDNQAASVERDLRKVMNKGKNKALEEKLMQEWFLLVNKRNALIRRQMQLNIL</sequence>
<evidence type="ECO:0000313" key="5">
    <source>
        <dbReference type="Proteomes" id="UP001217089"/>
    </source>
</evidence>
<feature type="compositionally biased region" description="Polar residues" evidence="2">
    <location>
        <begin position="63"/>
        <end position="73"/>
    </location>
</feature>
<protein>
    <recommendedName>
        <fullName evidence="3">BMERB domain-containing protein</fullName>
    </recommendedName>
</protein>
<dbReference type="Pfam" id="PF12130">
    <property type="entry name" value="bMERB_dom"/>
    <property type="match status" value="1"/>
</dbReference>
<feature type="region of interest" description="Disordered" evidence="2">
    <location>
        <begin position="13"/>
        <end position="93"/>
    </location>
</feature>
<dbReference type="Proteomes" id="UP001217089">
    <property type="component" value="Unassembled WGS sequence"/>
</dbReference>
<proteinExistence type="predicted"/>
<dbReference type="EMBL" id="JARBDR010000657">
    <property type="protein sequence ID" value="KAJ8308398.1"/>
    <property type="molecule type" value="Genomic_DNA"/>
</dbReference>
<evidence type="ECO:0000256" key="1">
    <source>
        <dbReference type="SAM" id="Coils"/>
    </source>
</evidence>
<evidence type="ECO:0000259" key="3">
    <source>
        <dbReference type="PROSITE" id="PS51848"/>
    </source>
</evidence>
<feature type="compositionally biased region" description="Basic and acidic residues" evidence="2">
    <location>
        <begin position="17"/>
        <end position="28"/>
    </location>
</feature>
<reference evidence="4 5" key="1">
    <citation type="submission" date="2022-12" db="EMBL/GenBank/DDBJ databases">
        <title>Chromosome-level genome of Tegillarca granosa.</title>
        <authorList>
            <person name="Kim J."/>
        </authorList>
    </citation>
    <scope>NUCLEOTIDE SEQUENCE [LARGE SCALE GENOMIC DNA]</scope>
    <source>
        <strain evidence="4">Teg-2019</strain>
        <tissue evidence="4">Adductor muscle</tissue>
    </source>
</reference>
<accession>A0ABQ9EYN9</accession>
<name>A0ABQ9EYN9_TEGGR</name>
<evidence type="ECO:0000256" key="2">
    <source>
        <dbReference type="SAM" id="MobiDB-lite"/>
    </source>
</evidence>
<dbReference type="PROSITE" id="PS51848">
    <property type="entry name" value="BMERB"/>
    <property type="match status" value="1"/>
</dbReference>
<dbReference type="PANTHER" id="PTHR23167">
    <property type="entry name" value="CALPONIN HOMOLOGY DOMAIN-CONTAINING PROTEIN DDB_G0272472-RELATED"/>
    <property type="match status" value="1"/>
</dbReference>
<feature type="compositionally biased region" description="Polar residues" evidence="2">
    <location>
        <begin position="40"/>
        <end position="54"/>
    </location>
</feature>
<keyword evidence="1" id="KW-0175">Coiled coil</keyword>
<comment type="caution">
    <text evidence="4">The sequence shown here is derived from an EMBL/GenBank/DDBJ whole genome shotgun (WGS) entry which is preliminary data.</text>
</comment>
<dbReference type="InterPro" id="IPR022735">
    <property type="entry name" value="bMERB_dom"/>
</dbReference>
<dbReference type="InterPro" id="IPR050540">
    <property type="entry name" value="F-actin_Monoox_Mical"/>
</dbReference>